<dbReference type="EMBL" id="NFII01000017">
    <property type="protein sequence ID" value="OUN99866.1"/>
    <property type="molecule type" value="Genomic_DNA"/>
</dbReference>
<accession>A0A1Y3YQ70</accession>
<evidence type="ECO:0000313" key="2">
    <source>
        <dbReference type="Proteomes" id="UP000195386"/>
    </source>
</evidence>
<sequence>MKPLNVKRKKRKEYEKCYFKKAEFVDCDRYVFVSKDEKLDVSRIVTGIDLMLDGKVHVDTGKQLLFEAVACQIHGHQTAGCPDLSISREVRCWAHILHAFCFVEKDRDRSSEMKEQSIETALYNTLARLFPKEEQGASDERPK</sequence>
<name>A0A1Y3YQ70_9BACE</name>
<comment type="caution">
    <text evidence="1">The sequence shown here is derived from an EMBL/GenBank/DDBJ whole genome shotgun (WGS) entry which is preliminary data.</text>
</comment>
<organism evidence="1 2">
    <name type="scientific">Bacteroides clarus</name>
    <dbReference type="NCBI Taxonomy" id="626929"/>
    <lineage>
        <taxon>Bacteria</taxon>
        <taxon>Pseudomonadati</taxon>
        <taxon>Bacteroidota</taxon>
        <taxon>Bacteroidia</taxon>
        <taxon>Bacteroidales</taxon>
        <taxon>Bacteroidaceae</taxon>
        <taxon>Bacteroides</taxon>
    </lineage>
</organism>
<protein>
    <submittedName>
        <fullName evidence="1">Uncharacterized protein</fullName>
    </submittedName>
</protein>
<dbReference type="Proteomes" id="UP000195386">
    <property type="component" value="Unassembled WGS sequence"/>
</dbReference>
<dbReference type="AlphaFoldDB" id="A0A1Y3YQ70"/>
<proteinExistence type="predicted"/>
<dbReference type="RefSeq" id="WP_087426718.1">
    <property type="nucleotide sequence ID" value="NZ_JADMRA010000009.1"/>
</dbReference>
<evidence type="ECO:0000313" key="1">
    <source>
        <dbReference type="EMBL" id="OUN99866.1"/>
    </source>
</evidence>
<reference evidence="2" key="1">
    <citation type="submission" date="2017-04" db="EMBL/GenBank/DDBJ databases">
        <title>Function of individual gut microbiota members based on whole genome sequencing of pure cultures obtained from chicken caecum.</title>
        <authorList>
            <person name="Medvecky M."/>
            <person name="Cejkova D."/>
            <person name="Polansky O."/>
            <person name="Karasova D."/>
            <person name="Kubasova T."/>
            <person name="Cizek A."/>
            <person name="Rychlik I."/>
        </authorList>
    </citation>
    <scope>NUCLEOTIDE SEQUENCE [LARGE SCALE GENOMIC DNA]</scope>
    <source>
        <strain evidence="2">An43</strain>
    </source>
</reference>
<gene>
    <name evidence="1" type="ORF">B5F97_14815</name>
</gene>